<dbReference type="Pfam" id="PF00017">
    <property type="entry name" value="SH2"/>
    <property type="match status" value="1"/>
</dbReference>
<evidence type="ECO:0000256" key="5">
    <source>
        <dbReference type="ARBA" id="ARBA00022588"/>
    </source>
</evidence>
<evidence type="ECO:0000256" key="10">
    <source>
        <dbReference type="PROSITE-ProRule" id="PRU00191"/>
    </source>
</evidence>
<dbReference type="EMBL" id="JARQWQ010000002">
    <property type="protein sequence ID" value="KAK2573287.1"/>
    <property type="molecule type" value="Genomic_DNA"/>
</dbReference>
<dbReference type="InterPro" id="IPR036691">
    <property type="entry name" value="Endo/exonu/phosph_ase_sf"/>
</dbReference>
<evidence type="ECO:0000256" key="6">
    <source>
        <dbReference type="ARBA" id="ARBA00022859"/>
    </source>
</evidence>
<feature type="compositionally biased region" description="Acidic residues" evidence="11">
    <location>
        <begin position="110"/>
        <end position="124"/>
    </location>
</feature>
<evidence type="ECO:0000256" key="9">
    <source>
        <dbReference type="ARBA" id="ARBA00023212"/>
    </source>
</evidence>
<dbReference type="PANTHER" id="PTHR46051">
    <property type="entry name" value="SH2 DOMAIN-CONTAINING PROTEIN"/>
    <property type="match status" value="1"/>
</dbReference>
<keyword evidence="7" id="KW-1064">Adaptive immunity</keyword>
<dbReference type="GO" id="GO:0034485">
    <property type="term" value="F:phosphatidylinositol-3,4,5-trisphosphate 5-phosphatase activity"/>
    <property type="evidence" value="ECO:0007669"/>
    <property type="project" value="UniProtKB-EC"/>
</dbReference>
<comment type="caution">
    <text evidence="13">The sequence shown here is derived from an EMBL/GenBank/DDBJ whole genome shotgun (WGS) entry which is preliminary data.</text>
</comment>
<evidence type="ECO:0000256" key="8">
    <source>
        <dbReference type="ARBA" id="ARBA00023136"/>
    </source>
</evidence>
<dbReference type="InterPro" id="IPR000980">
    <property type="entry name" value="SH2"/>
</dbReference>
<name>A0AAD9VGP5_ACRCE</name>
<keyword evidence="8" id="KW-0472">Membrane</keyword>
<evidence type="ECO:0000313" key="14">
    <source>
        <dbReference type="Proteomes" id="UP001249851"/>
    </source>
</evidence>
<evidence type="ECO:0000256" key="7">
    <source>
        <dbReference type="ARBA" id="ARBA00023130"/>
    </source>
</evidence>
<dbReference type="SMART" id="SM00128">
    <property type="entry name" value="IPPc"/>
    <property type="match status" value="1"/>
</dbReference>
<comment type="similarity">
    <text evidence="3">Belongs to the inositol 1,4,5-trisphosphate 5-phosphatase family.</text>
</comment>
<keyword evidence="6" id="KW-0391">Immunity</keyword>
<dbReference type="SUPFAM" id="SSF55550">
    <property type="entry name" value="SH2 domain"/>
    <property type="match status" value="1"/>
</dbReference>
<dbReference type="Proteomes" id="UP001249851">
    <property type="component" value="Unassembled WGS sequence"/>
</dbReference>
<reference evidence="13" key="1">
    <citation type="journal article" date="2023" name="G3 (Bethesda)">
        <title>Whole genome assembly and annotation of the endangered Caribbean coral Acropora cervicornis.</title>
        <authorList>
            <person name="Selwyn J.D."/>
            <person name="Vollmer S.V."/>
        </authorList>
    </citation>
    <scope>NUCLEOTIDE SEQUENCE</scope>
    <source>
        <strain evidence="13">K2</strain>
    </source>
</reference>
<dbReference type="Gene3D" id="3.60.10.10">
    <property type="entry name" value="Endonuclease/exonuclease/phosphatase"/>
    <property type="match status" value="1"/>
</dbReference>
<dbReference type="InterPro" id="IPR000300">
    <property type="entry name" value="IPPc"/>
</dbReference>
<gene>
    <name evidence="13" type="ORF">P5673_000927</name>
</gene>
<evidence type="ECO:0000256" key="1">
    <source>
        <dbReference type="ARBA" id="ARBA00004170"/>
    </source>
</evidence>
<comment type="subcellular location">
    <subcellularLocation>
        <location evidence="2">Cytoplasm</location>
        <location evidence="2">Cytoskeleton</location>
    </subcellularLocation>
    <subcellularLocation>
        <location evidence="1">Membrane</location>
        <topology evidence="1">Peripheral membrane protein</topology>
    </subcellularLocation>
</comment>
<dbReference type="GO" id="GO:0045087">
    <property type="term" value="P:innate immune response"/>
    <property type="evidence" value="ECO:0007669"/>
    <property type="project" value="UniProtKB-KW"/>
</dbReference>
<feature type="region of interest" description="Disordered" evidence="11">
    <location>
        <begin position="107"/>
        <end position="141"/>
    </location>
</feature>
<dbReference type="Gene3D" id="3.30.505.10">
    <property type="entry name" value="SH2 domain"/>
    <property type="match status" value="1"/>
</dbReference>
<proteinExistence type="inferred from homology"/>
<dbReference type="GO" id="GO:0016020">
    <property type="term" value="C:membrane"/>
    <property type="evidence" value="ECO:0007669"/>
    <property type="project" value="UniProtKB-SubCell"/>
</dbReference>
<dbReference type="InterPro" id="IPR036860">
    <property type="entry name" value="SH2_dom_sf"/>
</dbReference>
<evidence type="ECO:0000313" key="13">
    <source>
        <dbReference type="EMBL" id="KAK2573287.1"/>
    </source>
</evidence>
<sequence length="567" mass="63637">MSYPWYYRKISRLRAEELLLGSGKNGAFIIRESENIPNVLVLCLLLDGKIHHYRIWTDSTNGNFFMEAAQGVTRKNFAKLEDLVTFYSQGNQGLACELSQPVVPSHENALADDDTDDEDDDIDEMDSKPAENEGDYPPLFKSNAEQLDSERIDKGFQTALGLYLGDGLGCDMQTARDGGTVLEGMQNLLASTSGKLITELQLFLSRINVLQSVFSVGNQTKLKCSLPEHSTEVMTQGLTAYCIKNKLFILVNYVEGKISFLKNVSEALDVNNTADQSKVVQLVKSRDNNKKLRLKIESKPSKDLEFDDGKSREVFCQLVQQMKNKHSENNLRKEASVFIGTWNMGNANPQGDLRPWFKCQGQGKTMDSSLAQIPFDIYAIGTQECPLGDKDWAVKIKDQLKRMFPVEEFFMVGVCSLWSIRLVIFANQALKHMISHIQQSNVRTGIANALGNKGGVGISFSLGQVSLCFVNCHLAARGTPARILRRKQNYLDILNGLNLGQRGMFGITHQFHHVFWFGDLNYRIDLDVEEVLGGVKCLSFGKMKNHDQLRVERQKETVFIGFGVCLI</sequence>
<dbReference type="GO" id="GO:0046856">
    <property type="term" value="P:phosphatidylinositol dephosphorylation"/>
    <property type="evidence" value="ECO:0007669"/>
    <property type="project" value="InterPro"/>
</dbReference>
<dbReference type="PROSITE" id="PS50001">
    <property type="entry name" value="SH2"/>
    <property type="match status" value="1"/>
</dbReference>
<keyword evidence="9" id="KW-0206">Cytoskeleton</keyword>
<dbReference type="Pfam" id="PF22669">
    <property type="entry name" value="Exo_endo_phos2"/>
    <property type="match status" value="1"/>
</dbReference>
<evidence type="ECO:0000256" key="11">
    <source>
        <dbReference type="SAM" id="MobiDB-lite"/>
    </source>
</evidence>
<dbReference type="PANTHER" id="PTHR46051:SF1">
    <property type="entry name" value="INOSITOL POLYPHOSPHATE-RELATED PHOSPHATASE DOMAIN-CONTAINING PROTEIN"/>
    <property type="match status" value="1"/>
</dbReference>
<dbReference type="SMART" id="SM00252">
    <property type="entry name" value="SH2"/>
    <property type="match status" value="1"/>
</dbReference>
<dbReference type="GO" id="GO:0002250">
    <property type="term" value="P:adaptive immune response"/>
    <property type="evidence" value="ECO:0007669"/>
    <property type="project" value="UniProtKB-KW"/>
</dbReference>
<keyword evidence="5" id="KW-0399">Innate immunity</keyword>
<organism evidence="13 14">
    <name type="scientific">Acropora cervicornis</name>
    <name type="common">Staghorn coral</name>
    <dbReference type="NCBI Taxonomy" id="6130"/>
    <lineage>
        <taxon>Eukaryota</taxon>
        <taxon>Metazoa</taxon>
        <taxon>Cnidaria</taxon>
        <taxon>Anthozoa</taxon>
        <taxon>Hexacorallia</taxon>
        <taxon>Scleractinia</taxon>
        <taxon>Astrocoeniina</taxon>
        <taxon>Acroporidae</taxon>
        <taxon>Acropora</taxon>
    </lineage>
</organism>
<dbReference type="PRINTS" id="PR00401">
    <property type="entry name" value="SH2DOMAIN"/>
</dbReference>
<keyword evidence="10" id="KW-0727">SH2 domain</keyword>
<feature type="domain" description="SH2" evidence="12">
    <location>
        <begin position="5"/>
        <end position="102"/>
    </location>
</feature>
<keyword evidence="14" id="KW-1185">Reference proteome</keyword>
<dbReference type="GO" id="GO:0005856">
    <property type="term" value="C:cytoskeleton"/>
    <property type="evidence" value="ECO:0007669"/>
    <property type="project" value="UniProtKB-SubCell"/>
</dbReference>
<keyword evidence="9" id="KW-0963">Cytoplasm</keyword>
<dbReference type="GO" id="GO:0050776">
    <property type="term" value="P:regulation of immune response"/>
    <property type="evidence" value="ECO:0007669"/>
    <property type="project" value="TreeGrafter"/>
</dbReference>
<dbReference type="EC" id="3.1.3.86" evidence="4"/>
<dbReference type="SUPFAM" id="SSF56219">
    <property type="entry name" value="DNase I-like"/>
    <property type="match status" value="1"/>
</dbReference>
<accession>A0AAD9VGP5</accession>
<dbReference type="AlphaFoldDB" id="A0AAD9VGP5"/>
<evidence type="ECO:0000256" key="3">
    <source>
        <dbReference type="ARBA" id="ARBA00008734"/>
    </source>
</evidence>
<evidence type="ECO:0000259" key="12">
    <source>
        <dbReference type="PROSITE" id="PS50001"/>
    </source>
</evidence>
<reference evidence="13" key="2">
    <citation type="journal article" date="2023" name="Science">
        <title>Genomic signatures of disease resistance in endangered staghorn corals.</title>
        <authorList>
            <person name="Vollmer S.V."/>
            <person name="Selwyn J.D."/>
            <person name="Despard B.A."/>
            <person name="Roesel C.L."/>
        </authorList>
    </citation>
    <scope>NUCLEOTIDE SEQUENCE</scope>
    <source>
        <strain evidence="13">K2</strain>
    </source>
</reference>
<protein>
    <recommendedName>
        <fullName evidence="4">phosphatidylinositol-3,4,5-trisphosphate 5-phosphatase</fullName>
        <ecNumber evidence="4">3.1.3.86</ecNumber>
    </recommendedName>
</protein>
<dbReference type="GO" id="GO:0009966">
    <property type="term" value="P:regulation of signal transduction"/>
    <property type="evidence" value="ECO:0007669"/>
    <property type="project" value="TreeGrafter"/>
</dbReference>
<evidence type="ECO:0000256" key="2">
    <source>
        <dbReference type="ARBA" id="ARBA00004245"/>
    </source>
</evidence>
<evidence type="ECO:0000256" key="4">
    <source>
        <dbReference type="ARBA" id="ARBA00012981"/>
    </source>
</evidence>